<name>G5AX59_HETGA</name>
<dbReference type="FunCoup" id="G5AX59">
    <property type="interactions" value="323"/>
</dbReference>
<accession>G5AX59</accession>
<feature type="compositionally biased region" description="Polar residues" evidence="1">
    <location>
        <begin position="148"/>
        <end position="160"/>
    </location>
</feature>
<evidence type="ECO:0000313" key="3">
    <source>
        <dbReference type="Proteomes" id="UP000006813"/>
    </source>
</evidence>
<dbReference type="EMBL" id="JH167376">
    <property type="protein sequence ID" value="EHB01620.1"/>
    <property type="molecule type" value="Genomic_DNA"/>
</dbReference>
<evidence type="ECO:0000256" key="1">
    <source>
        <dbReference type="SAM" id="MobiDB-lite"/>
    </source>
</evidence>
<dbReference type="InterPro" id="IPR040879">
    <property type="entry name" value="Spt46-like"/>
</dbReference>
<dbReference type="PANTHER" id="PTHR33517:SF3">
    <property type="entry name" value="PROTEIN FAM170A"/>
    <property type="match status" value="1"/>
</dbReference>
<sequence length="282" mass="31012">MSLSSAPQPGCSRVAKVQTLGAGEMSSPSEYFSCVSSPFKLSYGRIHRVQGNGPNDNSSPVQLKEGGETPPASNLVSFSSCSSCKTCVNSVFTNKEETSMKIYYIEVKRKNLVAFSWEAEETSASPGKQPRMEEVTFPEGIPEDTPPSDVSTRSLLSGNEPSGEENKHKTKVESDNQPGSSAVEETPRARAEWDLGGLQLPCLPSYHDSVEKKCGVSTQKKEEEQKAEQELKQDKKEHEEEQSTEEDLVLKKPWNQCPGYVFHSPEEGSKQGIGLLRELCFV</sequence>
<reference evidence="2 3" key="1">
    <citation type="journal article" date="2011" name="Nature">
        <title>Genome sequencing reveals insights into physiology and longevity of the naked mole rat.</title>
        <authorList>
            <person name="Kim E.B."/>
            <person name="Fang X."/>
            <person name="Fushan A.A."/>
            <person name="Huang Z."/>
            <person name="Lobanov A.V."/>
            <person name="Han L."/>
            <person name="Marino S.M."/>
            <person name="Sun X."/>
            <person name="Turanov A.A."/>
            <person name="Yang P."/>
            <person name="Yim S.H."/>
            <person name="Zhao X."/>
            <person name="Kasaikina M.V."/>
            <person name="Stoletzki N."/>
            <person name="Peng C."/>
            <person name="Polak P."/>
            <person name="Xiong Z."/>
            <person name="Kiezun A."/>
            <person name="Zhu Y."/>
            <person name="Chen Y."/>
            <person name="Kryukov G.V."/>
            <person name="Zhang Q."/>
            <person name="Peshkin L."/>
            <person name="Yang L."/>
            <person name="Bronson R.T."/>
            <person name="Buffenstein R."/>
            <person name="Wang B."/>
            <person name="Han C."/>
            <person name="Li Q."/>
            <person name="Chen L."/>
            <person name="Zhao W."/>
            <person name="Sunyaev S.R."/>
            <person name="Park T.J."/>
            <person name="Zhang G."/>
            <person name="Wang J."/>
            <person name="Gladyshev V.N."/>
        </authorList>
    </citation>
    <scope>NUCLEOTIDE SEQUENCE [LARGE SCALE GENOMIC DNA]</scope>
</reference>
<feature type="region of interest" description="Disordered" evidence="1">
    <location>
        <begin position="137"/>
        <end position="191"/>
    </location>
</feature>
<dbReference type="GO" id="GO:0009566">
    <property type="term" value="P:fertilization"/>
    <property type="evidence" value="ECO:0007669"/>
    <property type="project" value="TreeGrafter"/>
</dbReference>
<dbReference type="AlphaFoldDB" id="G5AX59"/>
<feature type="region of interest" description="Disordered" evidence="1">
    <location>
        <begin position="49"/>
        <end position="71"/>
    </location>
</feature>
<dbReference type="Proteomes" id="UP000006813">
    <property type="component" value="Unassembled WGS sequence"/>
</dbReference>
<organism evidence="2 3">
    <name type="scientific">Heterocephalus glaber</name>
    <name type="common">Naked mole rat</name>
    <dbReference type="NCBI Taxonomy" id="10181"/>
    <lineage>
        <taxon>Eukaryota</taxon>
        <taxon>Metazoa</taxon>
        <taxon>Chordata</taxon>
        <taxon>Craniata</taxon>
        <taxon>Vertebrata</taxon>
        <taxon>Euteleostomi</taxon>
        <taxon>Mammalia</taxon>
        <taxon>Eutheria</taxon>
        <taxon>Euarchontoglires</taxon>
        <taxon>Glires</taxon>
        <taxon>Rodentia</taxon>
        <taxon>Hystricomorpha</taxon>
        <taxon>Bathyergidae</taxon>
        <taxon>Heterocephalus</taxon>
    </lineage>
</organism>
<feature type="compositionally biased region" description="Basic and acidic residues" evidence="1">
    <location>
        <begin position="164"/>
        <end position="174"/>
    </location>
</feature>
<evidence type="ECO:0000313" key="2">
    <source>
        <dbReference type="EMBL" id="EHB01620.1"/>
    </source>
</evidence>
<feature type="compositionally biased region" description="Basic and acidic residues" evidence="1">
    <location>
        <begin position="211"/>
        <end position="241"/>
    </location>
</feature>
<feature type="compositionally biased region" description="Polar residues" evidence="1">
    <location>
        <begin position="52"/>
        <end position="61"/>
    </location>
</feature>
<protein>
    <submittedName>
        <fullName evidence="2">Protein FAM170A</fullName>
    </submittedName>
</protein>
<proteinExistence type="predicted"/>
<dbReference type="InParanoid" id="G5AX59"/>
<gene>
    <name evidence="2" type="ORF">GW7_07526</name>
</gene>
<dbReference type="STRING" id="10181.G5AX59"/>
<dbReference type="GO" id="GO:0005634">
    <property type="term" value="C:nucleus"/>
    <property type="evidence" value="ECO:0007669"/>
    <property type="project" value="TreeGrafter"/>
</dbReference>
<feature type="region of interest" description="Disordered" evidence="1">
    <location>
        <begin position="211"/>
        <end position="250"/>
    </location>
</feature>
<dbReference type="PANTHER" id="PTHR33517">
    <property type="entry name" value="PROTEIN FAM170B-RELATED"/>
    <property type="match status" value="1"/>
</dbReference>